<gene>
    <name evidence="1" type="ORF">RBEAN4_0229</name>
</gene>
<dbReference type="EMBL" id="LAOI01000001">
    <property type="protein sequence ID" value="KJV89258.1"/>
    <property type="molecule type" value="Genomic_DNA"/>
</dbReference>
<keyword evidence="2" id="KW-1185">Reference proteome</keyword>
<comment type="caution">
    <text evidence="1">The sequence shown here is derived from an EMBL/GenBank/DDBJ whole genome shotgun (WGS) entry which is preliminary data.</text>
</comment>
<dbReference type="Proteomes" id="UP000033661">
    <property type="component" value="Unassembled WGS sequence"/>
</dbReference>
<evidence type="ECO:0000313" key="2">
    <source>
        <dbReference type="Proteomes" id="UP000033661"/>
    </source>
</evidence>
<sequence>MSSRGLTTGSRKATFNTNNFSILSWIPWTSHGMTGETDPHNKAYAGMTPKALFDLYKQTLKQG</sequence>
<organism evidence="1 2">
    <name type="scientific">Rickettsia bellii str. RML An4</name>
    <dbReference type="NCBI Taxonomy" id="1359193"/>
    <lineage>
        <taxon>Bacteria</taxon>
        <taxon>Pseudomonadati</taxon>
        <taxon>Pseudomonadota</taxon>
        <taxon>Alphaproteobacteria</taxon>
        <taxon>Rickettsiales</taxon>
        <taxon>Rickettsiaceae</taxon>
        <taxon>Rickettsieae</taxon>
        <taxon>Rickettsia</taxon>
        <taxon>belli group</taxon>
    </lineage>
</organism>
<reference evidence="1 2" key="1">
    <citation type="submission" date="2015-02" db="EMBL/GenBank/DDBJ databases">
        <title>Genome Sequencing of Rickettsiales.</title>
        <authorList>
            <person name="Daugherty S.C."/>
            <person name="Su Q."/>
            <person name="Abolude K."/>
            <person name="Beier-Sexton M."/>
            <person name="Carlyon J.A."/>
            <person name="Carter R."/>
            <person name="Day N.P."/>
            <person name="Dumler S.J."/>
            <person name="Dyachenko V."/>
            <person name="Godinez A."/>
            <person name="Kurtti T.J."/>
            <person name="Lichay M."/>
            <person name="Mullins K.E."/>
            <person name="Ott S."/>
            <person name="Pappas-Brown V."/>
            <person name="Paris D.H."/>
            <person name="Patel P."/>
            <person name="Richards A.L."/>
            <person name="Sadzewicz L."/>
            <person name="Sears K."/>
            <person name="Seidman D."/>
            <person name="Sengamalay N."/>
            <person name="Stenos J."/>
            <person name="Tallon L.J."/>
            <person name="Vincent G."/>
            <person name="Fraser C.M."/>
            <person name="Munderloh U."/>
            <person name="Dunning-Hotopp J.C."/>
        </authorList>
    </citation>
    <scope>NUCLEOTIDE SEQUENCE [LARGE SCALE GENOMIC DNA]</scope>
    <source>
        <strain evidence="1 2">RML An4</strain>
    </source>
</reference>
<proteinExistence type="predicted"/>
<accession>A0A0F3Q9N4</accession>
<dbReference type="AlphaFoldDB" id="A0A0F3Q9N4"/>
<name>A0A0F3Q9N4_RICBE</name>
<evidence type="ECO:0000313" key="1">
    <source>
        <dbReference type="EMBL" id="KJV89258.1"/>
    </source>
</evidence>
<dbReference type="PATRIC" id="fig|1359193.3.peg.218"/>
<protein>
    <submittedName>
        <fullName evidence="1">Uncharacterized protein</fullName>
    </submittedName>
</protein>